<evidence type="ECO:0000256" key="3">
    <source>
        <dbReference type="ARBA" id="ARBA00022692"/>
    </source>
</evidence>
<evidence type="ECO:0000256" key="5">
    <source>
        <dbReference type="ARBA" id="ARBA00023136"/>
    </source>
</evidence>
<reference evidence="8 9" key="1">
    <citation type="journal article" date="2017" name="Int. J. Syst. Evol. Microbiol.">
        <title>Aquarickettsiella crustaci n. gen. n. sp. (Gammaproteobacteria: Legionellales: Coxiellaceae); a bacterial pathogen of the freshwater crustacean: Gammarus fossarum (Malacostraca: Amphipoda).</title>
        <authorList>
            <person name="Bojko J."/>
            <person name="Dunn A.M."/>
            <person name="Stebbing P.D."/>
            <person name="Van Aerle R."/>
            <person name="Bacela-Spychalska K."/>
            <person name="Bean T.P."/>
            <person name="Stentiford G.D."/>
        </authorList>
    </citation>
    <scope>NUCLEOTIDE SEQUENCE [LARGE SCALE GENOMIC DNA]</scope>
    <source>
        <strain evidence="8">RA15029</strain>
    </source>
</reference>
<evidence type="ECO:0000256" key="4">
    <source>
        <dbReference type="ARBA" id="ARBA00022989"/>
    </source>
</evidence>
<evidence type="ECO:0000313" key="8">
    <source>
        <dbReference type="EMBL" id="RDH40445.1"/>
    </source>
</evidence>
<feature type="region of interest" description="Disordered" evidence="6">
    <location>
        <begin position="110"/>
        <end position="137"/>
    </location>
</feature>
<evidence type="ECO:0000313" key="9">
    <source>
        <dbReference type="Proteomes" id="UP000226429"/>
    </source>
</evidence>
<reference evidence="8 9" key="2">
    <citation type="journal article" date="2018" name="J. Invertebr. Pathol.">
        <title>'Candidatus Aquirickettsiella gammari' (Gammaproteobacteria: Legionellales: Coxiellaceae): A bacterial pathogen of the freshwater crustacean Gammarus fossarum (Malacostraca: Amphipoda).</title>
        <authorList>
            <person name="Bojko J."/>
            <person name="Dunn A.M."/>
            <person name="Stebbing P.D."/>
            <person name="van Aerle R."/>
            <person name="Bacela-Spychalska K."/>
            <person name="Bean T.P."/>
            <person name="Urrutia A."/>
            <person name="Stentiford G.D."/>
        </authorList>
    </citation>
    <scope>NUCLEOTIDE SEQUENCE [LARGE SCALE GENOMIC DNA]</scope>
    <source>
        <strain evidence="8">RA15029</strain>
    </source>
</reference>
<dbReference type="CDD" id="cd16429">
    <property type="entry name" value="VirB10"/>
    <property type="match status" value="1"/>
</dbReference>
<accession>A0A370CI21</accession>
<protein>
    <recommendedName>
        <fullName evidence="10">TrbI/VirB10 family protein</fullName>
    </recommendedName>
</protein>
<gene>
    <name evidence="8" type="ORF">CFE62_003560</name>
</gene>
<keyword evidence="3 7" id="KW-0812">Transmembrane</keyword>
<dbReference type="Proteomes" id="UP000226429">
    <property type="component" value="Unassembled WGS sequence"/>
</dbReference>
<keyword evidence="9" id="KW-1185">Reference proteome</keyword>
<dbReference type="EMBL" id="NMOS02000008">
    <property type="protein sequence ID" value="RDH40445.1"/>
    <property type="molecule type" value="Genomic_DNA"/>
</dbReference>
<comment type="similarity">
    <text evidence="2">Belongs to the TrbI/VirB10 family.</text>
</comment>
<evidence type="ECO:0000256" key="2">
    <source>
        <dbReference type="ARBA" id="ARBA00010265"/>
    </source>
</evidence>
<dbReference type="GO" id="GO:0016020">
    <property type="term" value="C:membrane"/>
    <property type="evidence" value="ECO:0007669"/>
    <property type="project" value="UniProtKB-SubCell"/>
</dbReference>
<comment type="caution">
    <text evidence="8">The sequence shown here is derived from an EMBL/GenBank/DDBJ whole genome shotgun (WGS) entry which is preliminary data.</text>
</comment>
<dbReference type="Pfam" id="PF03743">
    <property type="entry name" value="TrbI"/>
    <property type="match status" value="1"/>
</dbReference>
<feature type="transmembrane region" description="Helical" evidence="7">
    <location>
        <begin position="24"/>
        <end position="42"/>
    </location>
</feature>
<name>A0A370CI21_9COXI</name>
<evidence type="ECO:0000256" key="6">
    <source>
        <dbReference type="SAM" id="MobiDB-lite"/>
    </source>
</evidence>
<dbReference type="InterPro" id="IPR005498">
    <property type="entry name" value="T4SS_VirB10/TraB/TrbI"/>
</dbReference>
<comment type="subcellular location">
    <subcellularLocation>
        <location evidence="1">Membrane</location>
        <topology evidence="1">Single-pass membrane protein</topology>
    </subcellularLocation>
</comment>
<proteinExistence type="inferred from homology"/>
<dbReference type="AlphaFoldDB" id="A0A370CI21"/>
<sequence length="353" mass="38229">MVKQTTSPPEGLPEITETSRKKPALLILLLSLLLLLGIHFLFHSKKTETKTKFAVEESYTLPNNEGKSSKSSPLKGQSEIKQLSEQQLALLQAKQKELQQRLSAPMMLLEQSGNQSSNSTTPVKSKTLSTDPNSQFLQQLSGSNINKRIQANSLGPLNQLIAQGQIMHAILETAINSDLPGSLRAIIDQPVYAEDGSQVLISPGSRLIGQYKSGMSEGQSRIFIVWTRLITPGGLGLSLDSPGVDSLGMAGTAADVIDRHFWQRFGTATLLSILGAGTSNVGVANNASYNATQAYRMAIANSLNQTAQQTLQQQTTIPPTLWVNQGSPIQVFVAHDLDFRSVHQEAKGKVNVF</sequence>
<evidence type="ECO:0000256" key="1">
    <source>
        <dbReference type="ARBA" id="ARBA00004167"/>
    </source>
</evidence>
<evidence type="ECO:0008006" key="10">
    <source>
        <dbReference type="Google" id="ProtNLM"/>
    </source>
</evidence>
<organism evidence="8 9">
    <name type="scientific">Candidatus Aquirickettsiella gammari</name>
    <dbReference type="NCBI Taxonomy" id="2016198"/>
    <lineage>
        <taxon>Bacteria</taxon>
        <taxon>Pseudomonadati</taxon>
        <taxon>Pseudomonadota</taxon>
        <taxon>Gammaproteobacteria</taxon>
        <taxon>Legionellales</taxon>
        <taxon>Coxiellaceae</taxon>
        <taxon>Candidatus Aquirickettsiella</taxon>
    </lineage>
</organism>
<keyword evidence="4 7" id="KW-1133">Transmembrane helix</keyword>
<dbReference type="InterPro" id="IPR042217">
    <property type="entry name" value="T4SS_VirB10/TrbI"/>
</dbReference>
<evidence type="ECO:0000256" key="7">
    <source>
        <dbReference type="SAM" id="Phobius"/>
    </source>
</evidence>
<dbReference type="Gene3D" id="2.40.128.260">
    <property type="entry name" value="Type IV secretion system, VirB10/TraB/TrbI"/>
    <property type="match status" value="2"/>
</dbReference>
<keyword evidence="5 7" id="KW-0472">Membrane</keyword>
<feature type="compositionally biased region" description="Polar residues" evidence="6">
    <location>
        <begin position="111"/>
        <end position="137"/>
    </location>
</feature>